<dbReference type="InterPro" id="IPR014710">
    <property type="entry name" value="RmlC-like_jellyroll"/>
</dbReference>
<organism evidence="2 3">
    <name type="scientific">Caproicibacterium amylolyticum</name>
    <dbReference type="NCBI Taxonomy" id="2766537"/>
    <lineage>
        <taxon>Bacteria</taxon>
        <taxon>Bacillati</taxon>
        <taxon>Bacillota</taxon>
        <taxon>Clostridia</taxon>
        <taxon>Eubacteriales</taxon>
        <taxon>Oscillospiraceae</taxon>
        <taxon>Caproicibacterium</taxon>
    </lineage>
</organism>
<dbReference type="RefSeq" id="WP_212507657.1">
    <property type="nucleotide sequence ID" value="NZ_CP060696.1"/>
</dbReference>
<dbReference type="InterPro" id="IPR011051">
    <property type="entry name" value="RmlC_Cupin_sf"/>
</dbReference>
<dbReference type="Proteomes" id="UP000516046">
    <property type="component" value="Chromosome"/>
</dbReference>
<gene>
    <name evidence="2" type="ORF">H6X83_02780</name>
</gene>
<evidence type="ECO:0000313" key="2">
    <source>
        <dbReference type="EMBL" id="QNO18592.1"/>
    </source>
</evidence>
<evidence type="ECO:0000313" key="3">
    <source>
        <dbReference type="Proteomes" id="UP000516046"/>
    </source>
</evidence>
<reference evidence="2 3" key="1">
    <citation type="submission" date="2020-08" db="EMBL/GenBank/DDBJ databases">
        <authorList>
            <person name="Ren C."/>
            <person name="Gu Y."/>
            <person name="Xu Y."/>
        </authorList>
    </citation>
    <scope>NUCLEOTIDE SEQUENCE [LARGE SCALE GENOMIC DNA]</scope>
    <source>
        <strain evidence="2 3">LBM18003</strain>
    </source>
</reference>
<dbReference type="EMBL" id="CP060696">
    <property type="protein sequence ID" value="QNO18592.1"/>
    <property type="molecule type" value="Genomic_DNA"/>
</dbReference>
<sequence length="112" mass="12894">MNDFPGFMKRQRNIVPENQQNTFDIKGCYYTAEDGSQMAFWTCFQDRVSKEHKHDYDEYMICVSGRYTVTIDGKKFILHAGDELFIPKGTLQGGECKAGTRTIHAFGGRRIQ</sequence>
<dbReference type="Pfam" id="PF07883">
    <property type="entry name" value="Cupin_2"/>
    <property type="match status" value="1"/>
</dbReference>
<accession>A0A7G9WIT0</accession>
<dbReference type="AlphaFoldDB" id="A0A7G9WIT0"/>
<feature type="domain" description="Cupin type-2" evidence="1">
    <location>
        <begin position="48"/>
        <end position="90"/>
    </location>
</feature>
<dbReference type="SUPFAM" id="SSF51182">
    <property type="entry name" value="RmlC-like cupins"/>
    <property type="match status" value="1"/>
</dbReference>
<name>A0A7G9WIT0_9FIRM</name>
<evidence type="ECO:0000259" key="1">
    <source>
        <dbReference type="Pfam" id="PF07883"/>
    </source>
</evidence>
<keyword evidence="3" id="KW-1185">Reference proteome</keyword>
<dbReference type="KEGG" id="caml:H6X83_02780"/>
<proteinExistence type="predicted"/>
<dbReference type="Gene3D" id="2.60.120.10">
    <property type="entry name" value="Jelly Rolls"/>
    <property type="match status" value="1"/>
</dbReference>
<dbReference type="InterPro" id="IPR013096">
    <property type="entry name" value="Cupin_2"/>
</dbReference>
<protein>
    <submittedName>
        <fullName evidence="2">Cupin domain-containing protein</fullName>
    </submittedName>
</protein>